<dbReference type="Proteomes" id="UP000318017">
    <property type="component" value="Chromosome"/>
</dbReference>
<protein>
    <submittedName>
        <fullName evidence="1">Uncharacterized protein</fullName>
    </submittedName>
</protein>
<sequence>MHIQAASGTIRVTLQLYHYRARLYNLNLVRFCSRDPIGFEDSANLYCYVHGRCLIKLDPSGQVSEGEPRKDEKCCSDAKKDGLDEQNAGGVICCDGRAVVCIWQIGWHNPKNEKAKKIMLECATKHEELHRDKHIPECKKDSCLERMGPHEKITLARAECDSYLVHYRCLYNKITECGSDITCIKEVEAEKDTARKLWISECDKAKKEESNKPIQIK</sequence>
<organism evidence="1 2">
    <name type="scientific">Aureliella helgolandensis</name>
    <dbReference type="NCBI Taxonomy" id="2527968"/>
    <lineage>
        <taxon>Bacteria</taxon>
        <taxon>Pseudomonadati</taxon>
        <taxon>Planctomycetota</taxon>
        <taxon>Planctomycetia</taxon>
        <taxon>Pirellulales</taxon>
        <taxon>Pirellulaceae</taxon>
        <taxon>Aureliella</taxon>
    </lineage>
</organism>
<dbReference type="OrthoDB" id="291501at2"/>
<dbReference type="AlphaFoldDB" id="A0A518GBH5"/>
<dbReference type="NCBIfam" id="TIGR03696">
    <property type="entry name" value="Rhs_assc_core"/>
    <property type="match status" value="1"/>
</dbReference>
<dbReference type="RefSeq" id="WP_145081721.1">
    <property type="nucleotide sequence ID" value="NZ_CP036298.1"/>
</dbReference>
<dbReference type="KEGG" id="ahel:Q31a_43170"/>
<gene>
    <name evidence="1" type="ORF">Q31a_43170</name>
</gene>
<dbReference type="EMBL" id="CP036298">
    <property type="protein sequence ID" value="QDV25948.1"/>
    <property type="molecule type" value="Genomic_DNA"/>
</dbReference>
<accession>A0A518GBH5</accession>
<dbReference type="Gene3D" id="2.180.10.10">
    <property type="entry name" value="RHS repeat-associated core"/>
    <property type="match status" value="1"/>
</dbReference>
<name>A0A518GBH5_9BACT</name>
<reference evidence="1 2" key="1">
    <citation type="submission" date="2019-02" db="EMBL/GenBank/DDBJ databases">
        <title>Deep-cultivation of Planctomycetes and their phenomic and genomic characterization uncovers novel biology.</title>
        <authorList>
            <person name="Wiegand S."/>
            <person name="Jogler M."/>
            <person name="Boedeker C."/>
            <person name="Pinto D."/>
            <person name="Vollmers J."/>
            <person name="Rivas-Marin E."/>
            <person name="Kohn T."/>
            <person name="Peeters S.H."/>
            <person name="Heuer A."/>
            <person name="Rast P."/>
            <person name="Oberbeckmann S."/>
            <person name="Bunk B."/>
            <person name="Jeske O."/>
            <person name="Meyerdierks A."/>
            <person name="Storesund J.E."/>
            <person name="Kallscheuer N."/>
            <person name="Luecker S."/>
            <person name="Lage O.M."/>
            <person name="Pohl T."/>
            <person name="Merkel B.J."/>
            <person name="Hornburger P."/>
            <person name="Mueller R.-W."/>
            <person name="Bruemmer F."/>
            <person name="Labrenz M."/>
            <person name="Spormann A.M."/>
            <person name="Op den Camp H."/>
            <person name="Overmann J."/>
            <person name="Amann R."/>
            <person name="Jetten M.S.M."/>
            <person name="Mascher T."/>
            <person name="Medema M.H."/>
            <person name="Devos D.P."/>
            <person name="Kaster A.-K."/>
            <person name="Ovreas L."/>
            <person name="Rohde M."/>
            <person name="Galperin M.Y."/>
            <person name="Jogler C."/>
        </authorList>
    </citation>
    <scope>NUCLEOTIDE SEQUENCE [LARGE SCALE GENOMIC DNA]</scope>
    <source>
        <strain evidence="1 2">Q31a</strain>
    </source>
</reference>
<evidence type="ECO:0000313" key="1">
    <source>
        <dbReference type="EMBL" id="QDV25948.1"/>
    </source>
</evidence>
<proteinExistence type="predicted"/>
<dbReference type="InterPro" id="IPR022385">
    <property type="entry name" value="Rhs_assc_core"/>
</dbReference>
<evidence type="ECO:0000313" key="2">
    <source>
        <dbReference type="Proteomes" id="UP000318017"/>
    </source>
</evidence>
<keyword evidence="2" id="KW-1185">Reference proteome</keyword>